<evidence type="ECO:0000256" key="8">
    <source>
        <dbReference type="ARBA" id="ARBA00022917"/>
    </source>
</evidence>
<dbReference type="InterPro" id="IPR000120">
    <property type="entry name" value="Amidase"/>
</dbReference>
<evidence type="ECO:0000256" key="10">
    <source>
        <dbReference type="HAMAP-Rule" id="MF_00120"/>
    </source>
</evidence>
<comment type="similarity">
    <text evidence="1 10">Belongs to the amidase family. GatA subfamily.</text>
</comment>
<gene>
    <name evidence="10" type="primary">gatA</name>
    <name evidence="12" type="ORF">HHE01_05110</name>
</gene>
<evidence type="ECO:0000256" key="1">
    <source>
        <dbReference type="ARBA" id="ARBA00008069"/>
    </source>
</evidence>
<dbReference type="Gene3D" id="3.90.1300.10">
    <property type="entry name" value="Amidase signature (AS) domain"/>
    <property type="match status" value="1"/>
</dbReference>
<dbReference type="GO" id="GO:0050567">
    <property type="term" value="F:glutaminyl-tRNA synthase (glutamine-hydrolyzing) activity"/>
    <property type="evidence" value="ECO:0007669"/>
    <property type="project" value="UniProtKB-UniRule"/>
</dbReference>
<dbReference type="GO" id="GO:0006412">
    <property type="term" value="P:translation"/>
    <property type="evidence" value="ECO:0007669"/>
    <property type="project" value="UniProtKB-UniRule"/>
</dbReference>
<dbReference type="EC" id="6.3.5.7" evidence="3 10"/>
<dbReference type="InterPro" id="IPR036928">
    <property type="entry name" value="AS_sf"/>
</dbReference>
<feature type="active site" description="Charge relay system" evidence="10">
    <location>
        <position position="128"/>
    </location>
</feature>
<dbReference type="RefSeq" id="WP_015107217.1">
    <property type="nucleotide sequence ID" value="NZ_CDMK01000002.1"/>
</dbReference>
<keyword evidence="13" id="KW-1185">Reference proteome</keyword>
<dbReference type="SUPFAM" id="SSF75304">
    <property type="entry name" value="Amidase signature (AS) enzymes"/>
    <property type="match status" value="1"/>
</dbReference>
<feature type="domain" description="Amidase" evidence="11">
    <location>
        <begin position="47"/>
        <end position="437"/>
    </location>
</feature>
<dbReference type="AlphaFoldDB" id="A0A0K2YCM7"/>
<dbReference type="GeneID" id="76197227"/>
<accession>A0A0K2YCM7</accession>
<evidence type="ECO:0000256" key="5">
    <source>
        <dbReference type="ARBA" id="ARBA00022598"/>
    </source>
</evidence>
<dbReference type="GO" id="GO:0030956">
    <property type="term" value="C:glutamyl-tRNA(Gln) amidotransferase complex"/>
    <property type="evidence" value="ECO:0007669"/>
    <property type="project" value="InterPro"/>
</dbReference>
<keyword evidence="7 10" id="KW-0067">ATP-binding</keyword>
<keyword evidence="6 10" id="KW-0547">Nucleotide-binding</keyword>
<reference evidence="13" key="1">
    <citation type="submission" date="2014-12" db="EMBL/GenBank/DDBJ databases">
        <authorList>
            <person name="Smet A."/>
        </authorList>
    </citation>
    <scope>NUCLEOTIDE SEQUENCE [LARGE SCALE GENOMIC DNA]</scope>
</reference>
<dbReference type="PANTHER" id="PTHR11895">
    <property type="entry name" value="TRANSAMIDASE"/>
    <property type="match status" value="1"/>
</dbReference>
<keyword evidence="8 10" id="KW-0648">Protein biosynthesis</keyword>
<dbReference type="InterPro" id="IPR023631">
    <property type="entry name" value="Amidase_dom"/>
</dbReference>
<dbReference type="InterPro" id="IPR004412">
    <property type="entry name" value="GatA"/>
</dbReference>
<keyword evidence="12" id="KW-0808">Transferase</keyword>
<feature type="active site" description="Charge relay system" evidence="10">
    <location>
        <position position="53"/>
    </location>
</feature>
<dbReference type="InterPro" id="IPR020556">
    <property type="entry name" value="Amidase_CS"/>
</dbReference>
<proteinExistence type="inferred from homology"/>
<evidence type="ECO:0000313" key="13">
    <source>
        <dbReference type="Proteomes" id="UP000046090"/>
    </source>
</evidence>
<sequence>MVTLTQAMGLAPKELEELKQQIAKEVAKSELNAYIRPPETDGASEGGVPILIKDNINVKGWEITCASQILQGYIAPYHASVVENLHKNGMCAFGVANMDEFAMGSTSESSCYGAVKNPRDLSRVAGGSSGGCASAVAGGLALAALGSDTGGSIRQPASYCGCVGLKPTYGRVSRYGLVAYSSSLDQIGPITQNVADCALLLDAISGHDPKDSTSAKQDPLLTFKNLDANKRFKIGVLEDYLDDADPCVQKAYFDTTKLLEEMGHEIVSQKMANGKFDTAAYYIISTAEACSNLARFDGVRYGRRAQAQNLKEMYTKSRTEGFGAEVQRRIMLGNFVLSSGYYEAYYQQAQKARSFIRQQYVQIFKEADLLLAPVAPSIAPKFNAHASPLEMYLSDIYTVGVNLAGLPAISLPVSKSVEGLPVGLQLVAPAFEEQRILDAAFGLEDALSLAFKGNACN</sequence>
<name>A0A0K2YCM7_HELHE</name>
<evidence type="ECO:0000313" key="12">
    <source>
        <dbReference type="EMBL" id="CRI34710.1"/>
    </source>
</evidence>
<evidence type="ECO:0000256" key="9">
    <source>
        <dbReference type="ARBA" id="ARBA00047407"/>
    </source>
</evidence>
<dbReference type="PANTHER" id="PTHR11895:SF151">
    <property type="entry name" value="GLUTAMYL-TRNA(GLN) AMIDOTRANSFERASE SUBUNIT A"/>
    <property type="match status" value="1"/>
</dbReference>
<dbReference type="GO" id="GO:0016740">
    <property type="term" value="F:transferase activity"/>
    <property type="evidence" value="ECO:0007669"/>
    <property type="project" value="UniProtKB-KW"/>
</dbReference>
<organism evidence="12 13">
    <name type="scientific">Helicobacter heilmannii</name>
    <dbReference type="NCBI Taxonomy" id="35817"/>
    <lineage>
        <taxon>Bacteria</taxon>
        <taxon>Pseudomonadati</taxon>
        <taxon>Campylobacterota</taxon>
        <taxon>Epsilonproteobacteria</taxon>
        <taxon>Campylobacterales</taxon>
        <taxon>Helicobacteraceae</taxon>
        <taxon>Helicobacter</taxon>
    </lineage>
</organism>
<dbReference type="Pfam" id="PF01425">
    <property type="entry name" value="Amidase"/>
    <property type="match status" value="1"/>
</dbReference>
<evidence type="ECO:0000256" key="7">
    <source>
        <dbReference type="ARBA" id="ARBA00022840"/>
    </source>
</evidence>
<comment type="function">
    <text evidence="10">Allows the formation of correctly charged Gln-tRNA(Gln) through the transamidation of misacylated Glu-tRNA(Gln) in organisms which lack glutaminyl-tRNA synthetase. The reaction takes place in the presence of glutamine and ATP through an activated gamma-phospho-Glu-tRNA(Gln).</text>
</comment>
<dbReference type="PROSITE" id="PS00571">
    <property type="entry name" value="AMIDASES"/>
    <property type="match status" value="1"/>
</dbReference>
<evidence type="ECO:0000259" key="11">
    <source>
        <dbReference type="Pfam" id="PF01425"/>
    </source>
</evidence>
<dbReference type="EMBL" id="CDMK01000002">
    <property type="protein sequence ID" value="CRI34710.1"/>
    <property type="molecule type" value="Genomic_DNA"/>
</dbReference>
<dbReference type="NCBIfam" id="TIGR00132">
    <property type="entry name" value="gatA"/>
    <property type="match status" value="1"/>
</dbReference>
<feature type="active site" description="Acyl-ester intermediate" evidence="10">
    <location>
        <position position="152"/>
    </location>
</feature>
<dbReference type="GO" id="GO:0005524">
    <property type="term" value="F:ATP binding"/>
    <property type="evidence" value="ECO:0007669"/>
    <property type="project" value="UniProtKB-KW"/>
</dbReference>
<dbReference type="HAMAP" id="MF_00120">
    <property type="entry name" value="GatA"/>
    <property type="match status" value="1"/>
</dbReference>
<comment type="subunit">
    <text evidence="2 10">Heterotrimer of A, B and C subunits.</text>
</comment>
<keyword evidence="5 10" id="KW-0436">Ligase</keyword>
<comment type="catalytic activity">
    <reaction evidence="9 10">
        <text>L-glutamyl-tRNA(Gln) + L-glutamine + ATP + H2O = L-glutaminyl-tRNA(Gln) + L-glutamate + ADP + phosphate + H(+)</text>
        <dbReference type="Rhea" id="RHEA:17521"/>
        <dbReference type="Rhea" id="RHEA-COMP:9681"/>
        <dbReference type="Rhea" id="RHEA-COMP:9684"/>
        <dbReference type="ChEBI" id="CHEBI:15377"/>
        <dbReference type="ChEBI" id="CHEBI:15378"/>
        <dbReference type="ChEBI" id="CHEBI:29985"/>
        <dbReference type="ChEBI" id="CHEBI:30616"/>
        <dbReference type="ChEBI" id="CHEBI:43474"/>
        <dbReference type="ChEBI" id="CHEBI:58359"/>
        <dbReference type="ChEBI" id="CHEBI:78520"/>
        <dbReference type="ChEBI" id="CHEBI:78521"/>
        <dbReference type="ChEBI" id="CHEBI:456216"/>
        <dbReference type="EC" id="6.3.5.7"/>
    </reaction>
</comment>
<evidence type="ECO:0000256" key="2">
    <source>
        <dbReference type="ARBA" id="ARBA00011123"/>
    </source>
</evidence>
<evidence type="ECO:0000256" key="3">
    <source>
        <dbReference type="ARBA" id="ARBA00012739"/>
    </source>
</evidence>
<evidence type="ECO:0000256" key="6">
    <source>
        <dbReference type="ARBA" id="ARBA00022741"/>
    </source>
</evidence>
<dbReference type="Proteomes" id="UP000046090">
    <property type="component" value="Unassembled WGS sequence"/>
</dbReference>
<protein>
    <recommendedName>
        <fullName evidence="4 10">Glutamyl-tRNA(Gln) amidotransferase subunit A</fullName>
        <shortName evidence="10">Glu-ADT subunit A</shortName>
        <ecNumber evidence="3 10">6.3.5.7</ecNumber>
    </recommendedName>
</protein>
<evidence type="ECO:0000256" key="4">
    <source>
        <dbReference type="ARBA" id="ARBA00014428"/>
    </source>
</evidence>